<keyword evidence="3" id="KW-0732">Signal</keyword>
<protein>
    <recommendedName>
        <fullName evidence="7">Flagellar L-ring protein</fullName>
    </recommendedName>
    <alternativeName>
        <fullName evidence="7">Basal body L-ring protein</fullName>
    </alternativeName>
</protein>
<evidence type="ECO:0000313" key="9">
    <source>
        <dbReference type="EMBL" id="VVE22815.1"/>
    </source>
</evidence>
<dbReference type="PRINTS" id="PR01008">
    <property type="entry name" value="FLGLRINGFLGH"/>
</dbReference>
<dbReference type="AlphaFoldDB" id="A0A5E4WID2"/>
<comment type="similarity">
    <text evidence="2 7">Belongs to the FlgH family.</text>
</comment>
<keyword evidence="8" id="KW-0812">Transmembrane</keyword>
<comment type="subunit">
    <text evidence="7">The basal body constitutes a major portion of the flagellar organelle and consists of four rings (L,P,S, and M) mounted on a central rod.</text>
</comment>
<accession>A0A5E4WID2</accession>
<dbReference type="GO" id="GO:0009279">
    <property type="term" value="C:cell outer membrane"/>
    <property type="evidence" value="ECO:0007669"/>
    <property type="project" value="UniProtKB-SubCell"/>
</dbReference>
<dbReference type="Pfam" id="PF02107">
    <property type="entry name" value="FlgH"/>
    <property type="match status" value="1"/>
</dbReference>
<dbReference type="InterPro" id="IPR000527">
    <property type="entry name" value="Flag_Lring"/>
</dbReference>
<keyword evidence="6 7" id="KW-0998">Cell outer membrane</keyword>
<feature type="transmembrane region" description="Helical" evidence="8">
    <location>
        <begin position="27"/>
        <end position="47"/>
    </location>
</feature>
<keyword evidence="10" id="KW-1185">Reference proteome</keyword>
<dbReference type="GO" id="GO:0009427">
    <property type="term" value="C:bacterial-type flagellum basal body, distal rod, L ring"/>
    <property type="evidence" value="ECO:0007669"/>
    <property type="project" value="InterPro"/>
</dbReference>
<evidence type="ECO:0000256" key="3">
    <source>
        <dbReference type="ARBA" id="ARBA00022729"/>
    </source>
</evidence>
<evidence type="ECO:0000256" key="8">
    <source>
        <dbReference type="SAM" id="Phobius"/>
    </source>
</evidence>
<evidence type="ECO:0000256" key="7">
    <source>
        <dbReference type="HAMAP-Rule" id="MF_00415"/>
    </source>
</evidence>
<sequence>MTHGNGGRVRDVLPRHRMAGLRTRQTALVRWAPAALALALAGCAGFVPPTLEESDDLPSTAEMSSAGQAGGLFSPGHALSLTSDQRAFRAGDVLTIVLQEQTQASKRAGTRMDKRSEMSVDDATLMGRPLVGDTSLGASRRFRGDTSSSAQNTLRGAITVVVHRVLPGGLLHVRGEKRLFLNQGEETVRVAGYVRAGDIDTTNRVSSLRVANARIQYFGTGALADSNNPGWLTRFFNSQFAPL</sequence>
<proteinExistence type="inferred from homology"/>
<dbReference type="EMBL" id="CABPSC010000013">
    <property type="protein sequence ID" value="VVE22815.1"/>
    <property type="molecule type" value="Genomic_DNA"/>
</dbReference>
<dbReference type="NCBIfam" id="NF001304">
    <property type="entry name" value="PRK00249.1-4"/>
    <property type="match status" value="1"/>
</dbReference>
<dbReference type="HAMAP" id="MF_00415">
    <property type="entry name" value="FlgH"/>
    <property type="match status" value="1"/>
</dbReference>
<dbReference type="Proteomes" id="UP000367825">
    <property type="component" value="Unassembled WGS sequence"/>
</dbReference>
<reference evidence="9 10" key="1">
    <citation type="submission" date="2019-08" db="EMBL/GenBank/DDBJ databases">
        <authorList>
            <person name="Peeters C."/>
        </authorList>
    </citation>
    <scope>NUCLEOTIDE SEQUENCE [LARGE SCALE GENOMIC DNA]</scope>
    <source>
        <strain evidence="9 10">LMG 31109</strain>
    </source>
</reference>
<comment type="subcellular location">
    <subcellularLocation>
        <location evidence="7">Cell outer membrane</location>
    </subcellularLocation>
    <subcellularLocation>
        <location evidence="7">Bacterial flagellum basal body</location>
    </subcellularLocation>
</comment>
<evidence type="ECO:0000256" key="5">
    <source>
        <dbReference type="ARBA" id="ARBA00023143"/>
    </source>
</evidence>
<evidence type="ECO:0000313" key="10">
    <source>
        <dbReference type="Proteomes" id="UP000367825"/>
    </source>
</evidence>
<organism evidence="9 10">
    <name type="scientific">Pandoraea nosoerga</name>
    <dbReference type="NCBI Taxonomy" id="2508296"/>
    <lineage>
        <taxon>Bacteria</taxon>
        <taxon>Pseudomonadati</taxon>
        <taxon>Pseudomonadota</taxon>
        <taxon>Betaproteobacteria</taxon>
        <taxon>Burkholderiales</taxon>
        <taxon>Burkholderiaceae</taxon>
        <taxon>Pandoraea</taxon>
    </lineage>
</organism>
<keyword evidence="9" id="KW-0969">Cilium</keyword>
<keyword evidence="4 7" id="KW-0472">Membrane</keyword>
<keyword evidence="5 7" id="KW-0975">Bacterial flagellum</keyword>
<dbReference type="GO" id="GO:0003774">
    <property type="term" value="F:cytoskeletal motor activity"/>
    <property type="evidence" value="ECO:0007669"/>
    <property type="project" value="InterPro"/>
</dbReference>
<evidence type="ECO:0000256" key="1">
    <source>
        <dbReference type="ARBA" id="ARBA00002591"/>
    </source>
</evidence>
<gene>
    <name evidence="7" type="primary">flgH</name>
    <name evidence="9" type="ORF">PNO31109_03222</name>
</gene>
<evidence type="ECO:0000256" key="6">
    <source>
        <dbReference type="ARBA" id="ARBA00023237"/>
    </source>
</evidence>
<keyword evidence="8" id="KW-1133">Transmembrane helix</keyword>
<evidence type="ECO:0000256" key="2">
    <source>
        <dbReference type="ARBA" id="ARBA00006929"/>
    </source>
</evidence>
<dbReference type="PANTHER" id="PTHR34933">
    <property type="entry name" value="FLAGELLAR L-RING PROTEIN"/>
    <property type="match status" value="1"/>
</dbReference>
<dbReference type="GO" id="GO:0071973">
    <property type="term" value="P:bacterial-type flagellum-dependent cell motility"/>
    <property type="evidence" value="ECO:0007669"/>
    <property type="project" value="InterPro"/>
</dbReference>
<keyword evidence="9" id="KW-0966">Cell projection</keyword>
<keyword evidence="9" id="KW-0282">Flagellum</keyword>
<dbReference type="PANTHER" id="PTHR34933:SF1">
    <property type="entry name" value="FLAGELLAR L-RING PROTEIN"/>
    <property type="match status" value="1"/>
</dbReference>
<comment type="function">
    <text evidence="1 7">Assembles around the rod to form the L-ring and probably protects the motor/basal body from shearing forces during rotation.</text>
</comment>
<name>A0A5E4WID2_9BURK</name>
<evidence type="ECO:0000256" key="4">
    <source>
        <dbReference type="ARBA" id="ARBA00023136"/>
    </source>
</evidence>